<comment type="caution">
    <text evidence="2">The sequence shown here is derived from an EMBL/GenBank/DDBJ whole genome shotgun (WGS) entry which is preliminary data.</text>
</comment>
<dbReference type="EMBL" id="LAZR01059873">
    <property type="protein sequence ID" value="KKK66875.1"/>
    <property type="molecule type" value="Genomic_DNA"/>
</dbReference>
<protein>
    <submittedName>
        <fullName evidence="2">Uncharacterized protein</fullName>
    </submittedName>
</protein>
<keyword evidence="1" id="KW-0812">Transmembrane</keyword>
<gene>
    <name evidence="2" type="ORF">LCGC14_2959710</name>
</gene>
<evidence type="ECO:0000256" key="1">
    <source>
        <dbReference type="SAM" id="Phobius"/>
    </source>
</evidence>
<accession>A0A0F8Y029</accession>
<keyword evidence="1" id="KW-0472">Membrane</keyword>
<name>A0A0F8Y029_9ZZZZ</name>
<keyword evidence="1" id="KW-1133">Transmembrane helix</keyword>
<proteinExistence type="predicted"/>
<evidence type="ECO:0000313" key="2">
    <source>
        <dbReference type="EMBL" id="KKK66875.1"/>
    </source>
</evidence>
<dbReference type="AlphaFoldDB" id="A0A0F8Y029"/>
<reference evidence="2" key="1">
    <citation type="journal article" date="2015" name="Nature">
        <title>Complex archaea that bridge the gap between prokaryotes and eukaryotes.</title>
        <authorList>
            <person name="Spang A."/>
            <person name="Saw J.H."/>
            <person name="Jorgensen S.L."/>
            <person name="Zaremba-Niedzwiedzka K."/>
            <person name="Martijn J."/>
            <person name="Lind A.E."/>
            <person name="van Eijk R."/>
            <person name="Schleper C."/>
            <person name="Guy L."/>
            <person name="Ettema T.J."/>
        </authorList>
    </citation>
    <scope>NUCLEOTIDE SEQUENCE</scope>
</reference>
<organism evidence="2">
    <name type="scientific">marine sediment metagenome</name>
    <dbReference type="NCBI Taxonomy" id="412755"/>
    <lineage>
        <taxon>unclassified sequences</taxon>
        <taxon>metagenomes</taxon>
        <taxon>ecological metagenomes</taxon>
    </lineage>
</organism>
<feature type="transmembrane region" description="Helical" evidence="1">
    <location>
        <begin position="6"/>
        <end position="26"/>
    </location>
</feature>
<sequence>MELHIGYFIAGVISGFIMFQLTLYFVKRWIRKQKK</sequence>